<sequence length="410" mass="44512">MISITEAFVEFDKSRIYDETDFDGVSTVALPNYCDVGCRIYASVPEASADIAHPLRVFEMKKKHCSLLDISRTPENKKVSQQLTHSIQQGNAGINFINNNANQASAPILVWIVRSDAPNIDTADVYDADEMNRPAAAGGPITILNAAPYILSTETSEGKIIVRAIAAGFDALNAIDQCTEVISQNDPSTYQDVRIGVRSPLITLLYDFATYPTTSVVVKASQSDNAIFDLSLPAFITSPGYIGCETKEVSAIGTPTKTYRSALYDALPDYQMDGDQEYTIDVSAELNVDAAHPVDLTFTNENGDRQLSWFVSASDGSNAKTTVVSAKALTVNWTRDQDILDQYFLIKIKQTTSVPGPEKTATIEQEAEPTQTTTIEPEAEPTQTTTIEPAAEPTQTTTIEPAAEPTQTTT</sequence>
<gene>
    <name evidence="2" type="ORF">PFISCL1PPCAC_18766</name>
</gene>
<comment type="caution">
    <text evidence="2">The sequence shown here is derived from an EMBL/GenBank/DDBJ whole genome shotgun (WGS) entry which is preliminary data.</text>
</comment>
<reference evidence="2" key="1">
    <citation type="submission" date="2023-10" db="EMBL/GenBank/DDBJ databases">
        <title>Genome assembly of Pristionchus species.</title>
        <authorList>
            <person name="Yoshida K."/>
            <person name="Sommer R.J."/>
        </authorList>
    </citation>
    <scope>NUCLEOTIDE SEQUENCE</scope>
    <source>
        <strain evidence="2">RS5133</strain>
    </source>
</reference>
<dbReference type="EMBL" id="BTSY01000005">
    <property type="protein sequence ID" value="GMT27469.1"/>
    <property type="molecule type" value="Genomic_DNA"/>
</dbReference>
<name>A0AAV5W679_9BILA</name>
<keyword evidence="3" id="KW-1185">Reference proteome</keyword>
<feature type="non-terminal residue" evidence="2">
    <location>
        <position position="410"/>
    </location>
</feature>
<feature type="compositionally biased region" description="Polar residues" evidence="1">
    <location>
        <begin position="368"/>
        <end position="410"/>
    </location>
</feature>
<evidence type="ECO:0000313" key="3">
    <source>
        <dbReference type="Proteomes" id="UP001432322"/>
    </source>
</evidence>
<dbReference type="Proteomes" id="UP001432322">
    <property type="component" value="Unassembled WGS sequence"/>
</dbReference>
<accession>A0AAV5W679</accession>
<dbReference type="AlphaFoldDB" id="A0AAV5W679"/>
<proteinExistence type="predicted"/>
<feature type="region of interest" description="Disordered" evidence="1">
    <location>
        <begin position="354"/>
        <end position="410"/>
    </location>
</feature>
<organism evidence="2 3">
    <name type="scientific">Pristionchus fissidentatus</name>
    <dbReference type="NCBI Taxonomy" id="1538716"/>
    <lineage>
        <taxon>Eukaryota</taxon>
        <taxon>Metazoa</taxon>
        <taxon>Ecdysozoa</taxon>
        <taxon>Nematoda</taxon>
        <taxon>Chromadorea</taxon>
        <taxon>Rhabditida</taxon>
        <taxon>Rhabditina</taxon>
        <taxon>Diplogasteromorpha</taxon>
        <taxon>Diplogasteroidea</taxon>
        <taxon>Neodiplogasteridae</taxon>
        <taxon>Pristionchus</taxon>
    </lineage>
</organism>
<evidence type="ECO:0000256" key="1">
    <source>
        <dbReference type="SAM" id="MobiDB-lite"/>
    </source>
</evidence>
<evidence type="ECO:0000313" key="2">
    <source>
        <dbReference type="EMBL" id="GMT27469.1"/>
    </source>
</evidence>
<protein>
    <submittedName>
        <fullName evidence="2">Uncharacterized protein</fullName>
    </submittedName>
</protein>